<dbReference type="InterPro" id="IPR029058">
    <property type="entry name" value="AB_hydrolase_fold"/>
</dbReference>
<dbReference type="Gene3D" id="3.40.50.1820">
    <property type="entry name" value="alpha/beta hydrolase"/>
    <property type="match status" value="1"/>
</dbReference>
<dbReference type="InterPro" id="IPR000073">
    <property type="entry name" value="AB_hydrolase_1"/>
</dbReference>
<comment type="caution">
    <text evidence="3">The sequence shown here is derived from an EMBL/GenBank/DDBJ whole genome shotgun (WGS) entry which is preliminary data.</text>
</comment>
<accession>A0A8H3FTK9</accession>
<dbReference type="AlphaFoldDB" id="A0A8H3FTK9"/>
<dbReference type="EMBL" id="CAJPDT010000059">
    <property type="protein sequence ID" value="CAF9930852.1"/>
    <property type="molecule type" value="Genomic_DNA"/>
</dbReference>
<evidence type="ECO:0000313" key="4">
    <source>
        <dbReference type="Proteomes" id="UP000664534"/>
    </source>
</evidence>
<feature type="signal peptide" evidence="1">
    <location>
        <begin position="1"/>
        <end position="18"/>
    </location>
</feature>
<keyword evidence="4" id="KW-1185">Reference proteome</keyword>
<sequence length="412" mass="43715">MFAKSALAVVVLAGSAAAKTCINMTVPVTISARTGVFNIAVPQTNLDATTFAQNQTQQGRNFTETALAGYATTAGTYNISAQYCMPSSMNSTATKPTVQILTHGIGFDKTYWDLSYNNFNYSYVDVATDGYKYCTLAYDRLGIGNSSHGEPLDEIQASLEVAALAELTMMLRDGTFPGVNQTFGKVTHVGHSFGSAQTYALVNMYPTISDGVVLTGFSMNASFVGYFGAGSNFEQAYLNQPFRLGNTSFSTVESVLNMYSLTDYVAGLSLSPSLNYPAGYLTNANIGANQYLFFLPGFFDPGVLLVGENTKQPVTVGELLTLTSGPMTNAYAGPVLIITGSNDLPYCGGNCFATGNPSLPSIPAAAAMTFPMVSSSNFTAYIQPNSGHGINLHYNATGAYDVIQTFLQSKGL</sequence>
<organism evidence="3 4">
    <name type="scientific">Imshaugia aleurites</name>
    <dbReference type="NCBI Taxonomy" id="172621"/>
    <lineage>
        <taxon>Eukaryota</taxon>
        <taxon>Fungi</taxon>
        <taxon>Dikarya</taxon>
        <taxon>Ascomycota</taxon>
        <taxon>Pezizomycotina</taxon>
        <taxon>Lecanoromycetes</taxon>
        <taxon>OSLEUM clade</taxon>
        <taxon>Lecanoromycetidae</taxon>
        <taxon>Lecanorales</taxon>
        <taxon>Lecanorineae</taxon>
        <taxon>Parmeliaceae</taxon>
        <taxon>Imshaugia</taxon>
    </lineage>
</organism>
<reference evidence="3" key="1">
    <citation type="submission" date="2021-03" db="EMBL/GenBank/DDBJ databases">
        <authorList>
            <person name="Tagirdzhanova G."/>
        </authorList>
    </citation>
    <scope>NUCLEOTIDE SEQUENCE</scope>
</reference>
<evidence type="ECO:0000256" key="1">
    <source>
        <dbReference type="SAM" id="SignalP"/>
    </source>
</evidence>
<dbReference type="Proteomes" id="UP000664534">
    <property type="component" value="Unassembled WGS sequence"/>
</dbReference>
<dbReference type="Pfam" id="PF12697">
    <property type="entry name" value="Abhydrolase_6"/>
    <property type="match status" value="1"/>
</dbReference>
<evidence type="ECO:0000313" key="3">
    <source>
        <dbReference type="EMBL" id="CAF9930852.1"/>
    </source>
</evidence>
<keyword evidence="1" id="KW-0732">Signal</keyword>
<proteinExistence type="predicted"/>
<name>A0A8H3FTK9_9LECA</name>
<dbReference type="OrthoDB" id="190201at2759"/>
<feature type="domain" description="AB hydrolase-1" evidence="2">
    <location>
        <begin position="100"/>
        <end position="243"/>
    </location>
</feature>
<evidence type="ECO:0000259" key="2">
    <source>
        <dbReference type="Pfam" id="PF12697"/>
    </source>
</evidence>
<protein>
    <recommendedName>
        <fullName evidence="2">AB hydrolase-1 domain-containing protein</fullName>
    </recommendedName>
</protein>
<dbReference type="SUPFAM" id="SSF53474">
    <property type="entry name" value="alpha/beta-Hydrolases"/>
    <property type="match status" value="1"/>
</dbReference>
<feature type="chain" id="PRO_5034946167" description="AB hydrolase-1 domain-containing protein" evidence="1">
    <location>
        <begin position="19"/>
        <end position="412"/>
    </location>
</feature>
<gene>
    <name evidence="3" type="ORF">IMSHALPRED_008296</name>
</gene>